<dbReference type="PANTHER" id="PTHR47991">
    <property type="entry name" value="OXOGLUTARATE/IRON-DEPENDENT DIOXYGENASE"/>
    <property type="match status" value="1"/>
</dbReference>
<dbReference type="RefSeq" id="XP_021838472.1">
    <property type="nucleotide sequence ID" value="XM_021982780.2"/>
</dbReference>
<evidence type="ECO:0000313" key="12">
    <source>
        <dbReference type="RefSeq" id="XP_021838472.1"/>
    </source>
</evidence>
<evidence type="ECO:0000256" key="5">
    <source>
        <dbReference type="ARBA" id="ARBA00022964"/>
    </source>
</evidence>
<evidence type="ECO:0000256" key="9">
    <source>
        <dbReference type="RuleBase" id="RU003682"/>
    </source>
</evidence>
<feature type="domain" description="Fe2OG dioxygenase" evidence="10">
    <location>
        <begin position="188"/>
        <end position="288"/>
    </location>
</feature>
<keyword evidence="8" id="KW-0284">Flavonoid biosynthesis</keyword>
<evidence type="ECO:0000256" key="2">
    <source>
        <dbReference type="ARBA" id="ARBA00008056"/>
    </source>
</evidence>
<dbReference type="Pfam" id="PF14226">
    <property type="entry name" value="DIOX_N"/>
    <property type="match status" value="1"/>
</dbReference>
<dbReference type="SUPFAM" id="SSF51197">
    <property type="entry name" value="Clavaminate synthase-like"/>
    <property type="match status" value="1"/>
</dbReference>
<evidence type="ECO:0000259" key="10">
    <source>
        <dbReference type="PROSITE" id="PS51471"/>
    </source>
</evidence>
<reference evidence="11" key="1">
    <citation type="journal article" date="2021" name="Nat. Commun.">
        <title>Genomic analyses provide insights into spinach domestication and the genetic basis of agronomic traits.</title>
        <authorList>
            <person name="Cai X."/>
            <person name="Sun X."/>
            <person name="Xu C."/>
            <person name="Sun H."/>
            <person name="Wang X."/>
            <person name="Ge C."/>
            <person name="Zhang Z."/>
            <person name="Wang Q."/>
            <person name="Fei Z."/>
            <person name="Jiao C."/>
            <person name="Wang Q."/>
        </authorList>
    </citation>
    <scope>NUCLEOTIDE SEQUENCE [LARGE SCALE GENOMIC DNA]</scope>
    <source>
        <strain evidence="11">cv. Varoflay</strain>
    </source>
</reference>
<comment type="similarity">
    <text evidence="2 9">Belongs to the iron/ascorbate-dependent oxidoreductase family.</text>
</comment>
<keyword evidence="4" id="KW-0847">Vitamin C</keyword>
<dbReference type="GO" id="GO:0046872">
    <property type="term" value="F:metal ion binding"/>
    <property type="evidence" value="ECO:0007669"/>
    <property type="project" value="UniProtKB-KW"/>
</dbReference>
<proteinExistence type="inferred from homology"/>
<dbReference type="Proteomes" id="UP000813463">
    <property type="component" value="Chromosome 6"/>
</dbReference>
<dbReference type="InterPro" id="IPR005123">
    <property type="entry name" value="Oxoglu/Fe-dep_dioxygenase_dom"/>
</dbReference>
<evidence type="ECO:0000256" key="4">
    <source>
        <dbReference type="ARBA" id="ARBA00022896"/>
    </source>
</evidence>
<evidence type="ECO:0000256" key="7">
    <source>
        <dbReference type="ARBA" id="ARBA00023004"/>
    </source>
</evidence>
<evidence type="ECO:0000256" key="8">
    <source>
        <dbReference type="ARBA" id="ARBA00023241"/>
    </source>
</evidence>
<evidence type="ECO:0000256" key="3">
    <source>
        <dbReference type="ARBA" id="ARBA00022723"/>
    </source>
</evidence>
<dbReference type="PRINTS" id="PR00682">
    <property type="entry name" value="IPNSYNTHASE"/>
</dbReference>
<evidence type="ECO:0000256" key="1">
    <source>
        <dbReference type="ARBA" id="ARBA00001961"/>
    </source>
</evidence>
<keyword evidence="7 9" id="KW-0408">Iron</keyword>
<dbReference type="InterPro" id="IPR026992">
    <property type="entry name" value="DIOX_N"/>
</dbReference>
<dbReference type="Pfam" id="PF03171">
    <property type="entry name" value="2OG-FeII_Oxy"/>
    <property type="match status" value="1"/>
</dbReference>
<keyword evidence="3 9" id="KW-0479">Metal-binding</keyword>
<dbReference type="GO" id="GO:0009813">
    <property type="term" value="P:flavonoid biosynthetic process"/>
    <property type="evidence" value="ECO:0007669"/>
    <property type="project" value="UniProtKB-KW"/>
</dbReference>
<dbReference type="InterPro" id="IPR050295">
    <property type="entry name" value="Plant_2OG-oxidoreductases"/>
</dbReference>
<sequence length="327" mass="37218">MDISKETIIPSDYIWPENEQPGITTVHDPGFRVPVIDLENQDEERLVKLIAEASSEIGLFQVINHGIPSDLVEKLQRVGKEFFELPQHEKEKYSKLPGSVEGYGTTLQKEDEAKQGLKKGWSSHIFHKIWPPSAVDLTFWPKTPSSYREVNEEYSKYLKIVGDKLFKYLSLSLGLEEHELKKGVGGDDIEYLAKINYYPPCPRPDLAFGVPAHTDMSAMTLLVPNDVPGLQISKDDRWYNVDYVPNAIIIHIGDQIEIMSNGKYKAVLHRTTVSKERTRISWPVFLSPPSEHIVGPFSKLATNENPAIYKSKKFCDYAYCKLNKIPQ</sequence>
<protein>
    <submittedName>
        <fullName evidence="12">Flavonol synthase/flavanone 3-hydroxylase-like</fullName>
    </submittedName>
</protein>
<dbReference type="GeneID" id="110778214"/>
<evidence type="ECO:0000313" key="11">
    <source>
        <dbReference type="Proteomes" id="UP000813463"/>
    </source>
</evidence>
<keyword evidence="11" id="KW-1185">Reference proteome</keyword>
<dbReference type="PROSITE" id="PS51471">
    <property type="entry name" value="FE2OG_OXY"/>
    <property type="match status" value="1"/>
</dbReference>
<dbReference type="AlphaFoldDB" id="A0A9R0HX05"/>
<dbReference type="GO" id="GO:0016706">
    <property type="term" value="F:2-oxoglutarate-dependent dioxygenase activity"/>
    <property type="evidence" value="ECO:0000318"/>
    <property type="project" value="GO_Central"/>
</dbReference>
<accession>A0A9R0HX05</accession>
<dbReference type="GO" id="GO:0046148">
    <property type="term" value="P:pigment biosynthetic process"/>
    <property type="evidence" value="ECO:0007669"/>
    <property type="project" value="UniProtKB-ARBA"/>
</dbReference>
<name>A0A9R0HX05_SPIOL</name>
<reference evidence="12" key="2">
    <citation type="submission" date="2025-08" db="UniProtKB">
        <authorList>
            <consortium name="RefSeq"/>
        </authorList>
    </citation>
    <scope>IDENTIFICATION</scope>
    <source>
        <tissue evidence="12">Leaf</tissue>
    </source>
</reference>
<gene>
    <name evidence="12" type="primary">LOC110778214</name>
</gene>
<dbReference type="KEGG" id="soe:110778214"/>
<keyword evidence="6 9" id="KW-0560">Oxidoreductase</keyword>
<dbReference type="Gene3D" id="2.60.120.330">
    <property type="entry name" value="B-lactam Antibiotic, Isopenicillin N Synthase, Chain"/>
    <property type="match status" value="1"/>
</dbReference>
<dbReference type="InterPro" id="IPR044861">
    <property type="entry name" value="IPNS-like_FE2OG_OXY"/>
</dbReference>
<evidence type="ECO:0000256" key="6">
    <source>
        <dbReference type="ARBA" id="ARBA00023002"/>
    </source>
</evidence>
<comment type="cofactor">
    <cofactor evidence="1">
        <name>L-ascorbate</name>
        <dbReference type="ChEBI" id="CHEBI:38290"/>
    </cofactor>
</comment>
<organism evidence="11 12">
    <name type="scientific">Spinacia oleracea</name>
    <name type="common">Spinach</name>
    <dbReference type="NCBI Taxonomy" id="3562"/>
    <lineage>
        <taxon>Eukaryota</taxon>
        <taxon>Viridiplantae</taxon>
        <taxon>Streptophyta</taxon>
        <taxon>Embryophyta</taxon>
        <taxon>Tracheophyta</taxon>
        <taxon>Spermatophyta</taxon>
        <taxon>Magnoliopsida</taxon>
        <taxon>eudicotyledons</taxon>
        <taxon>Gunneridae</taxon>
        <taxon>Pentapetalae</taxon>
        <taxon>Caryophyllales</taxon>
        <taxon>Chenopodiaceae</taxon>
        <taxon>Chenopodioideae</taxon>
        <taxon>Anserineae</taxon>
        <taxon>Spinacia</taxon>
    </lineage>
</organism>
<keyword evidence="5" id="KW-0223">Dioxygenase</keyword>
<dbReference type="GO" id="GO:0031418">
    <property type="term" value="F:L-ascorbic acid binding"/>
    <property type="evidence" value="ECO:0007669"/>
    <property type="project" value="UniProtKB-KW"/>
</dbReference>
<dbReference type="OrthoDB" id="288590at2759"/>
<dbReference type="FunFam" id="2.60.120.330:FF:000009">
    <property type="entry name" value="Flavonol synthase"/>
    <property type="match status" value="1"/>
</dbReference>
<dbReference type="InterPro" id="IPR027443">
    <property type="entry name" value="IPNS-like_sf"/>
</dbReference>